<dbReference type="EMBL" id="GL890946">
    <property type="protein sequence ID" value="EGJ30761.1"/>
    <property type="molecule type" value="Genomic_DNA"/>
</dbReference>
<dbReference type="AlphaFoldDB" id="F4XXA2"/>
<keyword evidence="2" id="KW-1185">Reference proteome</keyword>
<reference evidence="2" key="1">
    <citation type="journal article" date="2011" name="Proc. Natl. Acad. Sci. U.S.A.">
        <title>Genomic insights into the physiology and ecology of the marine filamentous cyanobacterium Lyngbya majuscula.</title>
        <authorList>
            <person name="Jones A.C."/>
            <person name="Monroe E.A."/>
            <person name="Podell S."/>
            <person name="Hess W.R."/>
            <person name="Klages S."/>
            <person name="Esquenazi E."/>
            <person name="Niessen S."/>
            <person name="Hoover H."/>
            <person name="Rothmann M."/>
            <person name="Lasken R.S."/>
            <person name="Yates J.R.III."/>
            <person name="Reinhardt R."/>
            <person name="Kube M."/>
            <person name="Burkart M.D."/>
            <person name="Allen E.E."/>
            <person name="Dorrestein P.C."/>
            <person name="Gerwick W.H."/>
            <person name="Gerwick L."/>
        </authorList>
    </citation>
    <scope>NUCLEOTIDE SEQUENCE [LARGE SCALE GENOMIC DNA]</scope>
    <source>
        <strain evidence="2">3L</strain>
    </source>
</reference>
<name>F4XXA2_9CYAN</name>
<dbReference type="RefSeq" id="WP_009149116.1">
    <property type="nucleotide sequence ID" value="NZ_GL890946.1"/>
</dbReference>
<evidence type="ECO:0000313" key="1">
    <source>
        <dbReference type="EMBL" id="EGJ30761.1"/>
    </source>
</evidence>
<accession>F4XXA2</accession>
<gene>
    <name evidence="1" type="ORF">LYNGBM3L_47020</name>
</gene>
<organism evidence="1 2">
    <name type="scientific">Moorena producens 3L</name>
    <dbReference type="NCBI Taxonomy" id="489825"/>
    <lineage>
        <taxon>Bacteria</taxon>
        <taxon>Bacillati</taxon>
        <taxon>Cyanobacteriota</taxon>
        <taxon>Cyanophyceae</taxon>
        <taxon>Coleofasciculales</taxon>
        <taxon>Coleofasciculaceae</taxon>
        <taxon>Moorena</taxon>
    </lineage>
</organism>
<dbReference type="Proteomes" id="UP000003959">
    <property type="component" value="Unassembled WGS sequence"/>
</dbReference>
<evidence type="ECO:0000313" key="2">
    <source>
        <dbReference type="Proteomes" id="UP000003959"/>
    </source>
</evidence>
<dbReference type="HOGENOM" id="CLU_3236162_0_0_3"/>
<sequence length="43" mass="5100">MALGVWVQWLRGKTIVVQMFYFIVLKLQWISQGQIAHARLELK</sequence>
<proteinExistence type="predicted"/>
<protein>
    <submittedName>
        <fullName evidence="1">Uncharacterized protein</fullName>
    </submittedName>
</protein>